<dbReference type="PANTHER" id="PTHR48449:SF1">
    <property type="entry name" value="DUF1985 DOMAIN-CONTAINING PROTEIN"/>
    <property type="match status" value="1"/>
</dbReference>
<keyword evidence="2" id="KW-0378">Hydrolase</keyword>
<evidence type="ECO:0000259" key="4">
    <source>
        <dbReference type="PROSITE" id="PS50600"/>
    </source>
</evidence>
<dbReference type="PANTHER" id="PTHR48449">
    <property type="entry name" value="DUF1985 DOMAIN-CONTAINING PROTEIN"/>
    <property type="match status" value="1"/>
</dbReference>
<proteinExistence type="predicted"/>
<dbReference type="AlphaFoldDB" id="A0A8K0MKC3"/>
<evidence type="ECO:0000256" key="2">
    <source>
        <dbReference type="ARBA" id="ARBA00022801"/>
    </source>
</evidence>
<evidence type="ECO:0000313" key="5">
    <source>
        <dbReference type="EMBL" id="KAF3449299.1"/>
    </source>
</evidence>
<feature type="domain" description="Ubiquitin-like protease family profile" evidence="4">
    <location>
        <begin position="353"/>
        <end position="474"/>
    </location>
</feature>
<keyword evidence="6" id="KW-1185">Reference proteome</keyword>
<dbReference type="EMBL" id="VOIH02000004">
    <property type="protein sequence ID" value="KAF3449299.1"/>
    <property type="molecule type" value="Genomic_DNA"/>
</dbReference>
<reference evidence="5" key="1">
    <citation type="submission" date="2020-03" db="EMBL/GenBank/DDBJ databases">
        <title>A high-quality chromosome-level genome assembly of a woody plant with both climbing and erect habits, Rhamnella rubrinervis.</title>
        <authorList>
            <person name="Lu Z."/>
            <person name="Yang Y."/>
            <person name="Zhu X."/>
            <person name="Sun Y."/>
        </authorList>
    </citation>
    <scope>NUCLEOTIDE SEQUENCE</scope>
    <source>
        <strain evidence="5">BYM</strain>
        <tissue evidence="5">Leaf</tissue>
    </source>
</reference>
<evidence type="ECO:0000256" key="3">
    <source>
        <dbReference type="SAM" id="MobiDB-lite"/>
    </source>
</evidence>
<dbReference type="GO" id="GO:0008234">
    <property type="term" value="F:cysteine-type peptidase activity"/>
    <property type="evidence" value="ECO:0007669"/>
    <property type="project" value="InterPro"/>
</dbReference>
<evidence type="ECO:0000313" key="6">
    <source>
        <dbReference type="Proteomes" id="UP000796880"/>
    </source>
</evidence>
<gene>
    <name evidence="5" type="ORF">FNV43_RR10027</name>
</gene>
<feature type="compositionally biased region" description="Polar residues" evidence="3">
    <location>
        <begin position="67"/>
        <end position="79"/>
    </location>
</feature>
<sequence>MALSKRRLVKASEKQVSSKQSTTNQNKKTKQATTKENPQATKRVVPDTPISLLVEKKSRGNVEEQAPVSTTTNIAPQQSHPIGWSKWPILAQIVHPNQTYQIVGPTGLLAVECDDKYVMEFDFNGIGARFDRKCFAMITGLNCGKFPHNSELDHLSYDLWTKFFSKRGPMTQGEFSKAFEDLDFDEKEVADNVKCCMRHPWGNLSYDATIPSLRFRIKRGHEIANYSIWGFQTIHIVTTIGPRGKYHGSNWIARMLAWSCPSILQYTKLATAIFTERMKYYGPPVFRVKASKSQLPVLPSLAIEGMKDASQSKFQHTLRLEMQIEEIRIWDPFTPIDPTERAALFAFIDDPSTTVHLGDYDALEKSSFQLILISGSWLGDMEMDASLFYIRRRMINSPQMYDQRAIVTDCMFWRAVQHTMGDGKEDELSNTADWKKEMKDLPFDMYALGTLPIISNSWLEVDYVYVLVNNDNKH</sequence>
<dbReference type="Proteomes" id="UP000796880">
    <property type="component" value="Unassembled WGS sequence"/>
</dbReference>
<protein>
    <recommendedName>
        <fullName evidence="4">Ubiquitin-like protease family profile domain-containing protein</fullName>
    </recommendedName>
</protein>
<feature type="region of interest" description="Disordered" evidence="3">
    <location>
        <begin position="57"/>
        <end position="79"/>
    </location>
</feature>
<comment type="caution">
    <text evidence="5">The sequence shown here is derived from an EMBL/GenBank/DDBJ whole genome shotgun (WGS) entry which is preliminary data.</text>
</comment>
<dbReference type="OrthoDB" id="1930729at2759"/>
<dbReference type="GO" id="GO:0006508">
    <property type="term" value="P:proteolysis"/>
    <property type="evidence" value="ECO:0007669"/>
    <property type="project" value="UniProtKB-KW"/>
</dbReference>
<name>A0A8K0MKC3_9ROSA</name>
<evidence type="ECO:0000256" key="1">
    <source>
        <dbReference type="ARBA" id="ARBA00022670"/>
    </source>
</evidence>
<keyword evidence="1" id="KW-0645">Protease</keyword>
<feature type="region of interest" description="Disordered" evidence="3">
    <location>
        <begin position="1"/>
        <end position="44"/>
    </location>
</feature>
<dbReference type="InterPro" id="IPR003653">
    <property type="entry name" value="Peptidase_C48_C"/>
</dbReference>
<feature type="compositionally biased region" description="Low complexity" evidence="3">
    <location>
        <begin position="17"/>
        <end position="37"/>
    </location>
</feature>
<dbReference type="PROSITE" id="PS50600">
    <property type="entry name" value="ULP_PROTEASE"/>
    <property type="match status" value="1"/>
</dbReference>
<accession>A0A8K0MKC3</accession>
<organism evidence="5 6">
    <name type="scientific">Rhamnella rubrinervis</name>
    <dbReference type="NCBI Taxonomy" id="2594499"/>
    <lineage>
        <taxon>Eukaryota</taxon>
        <taxon>Viridiplantae</taxon>
        <taxon>Streptophyta</taxon>
        <taxon>Embryophyta</taxon>
        <taxon>Tracheophyta</taxon>
        <taxon>Spermatophyta</taxon>
        <taxon>Magnoliopsida</taxon>
        <taxon>eudicotyledons</taxon>
        <taxon>Gunneridae</taxon>
        <taxon>Pentapetalae</taxon>
        <taxon>rosids</taxon>
        <taxon>fabids</taxon>
        <taxon>Rosales</taxon>
        <taxon>Rhamnaceae</taxon>
        <taxon>rhamnoid group</taxon>
        <taxon>Rhamneae</taxon>
        <taxon>Rhamnella</taxon>
    </lineage>
</organism>